<name>A0ABP1GB32_9CHLO</name>
<feature type="compositionally biased region" description="Polar residues" evidence="1">
    <location>
        <begin position="409"/>
        <end position="418"/>
    </location>
</feature>
<feature type="region of interest" description="Disordered" evidence="1">
    <location>
        <begin position="396"/>
        <end position="418"/>
    </location>
</feature>
<feature type="region of interest" description="Disordered" evidence="1">
    <location>
        <begin position="288"/>
        <end position="314"/>
    </location>
</feature>
<proteinExistence type="predicted"/>
<dbReference type="EMBL" id="CAXHTA020000019">
    <property type="protein sequence ID" value="CAL5229042.1"/>
    <property type="molecule type" value="Genomic_DNA"/>
</dbReference>
<dbReference type="Proteomes" id="UP001497392">
    <property type="component" value="Unassembled WGS sequence"/>
</dbReference>
<sequence length="418" mass="42188">MLRFRSLQALCVLVALLESTAGDIFALPTFDTVHIDNLLNNEATVVVTPSFDGSYYLNASMPGLSYAVNTQTNTLELSQQPLGLDPVSGLLNEVLHPGIYQEDEAAANSTAGELIIIALASPLRALSSSTSNDVVVGSNFTTDGFTSQNSGTGKLIVLAIFTNATSVINAGGGSSYIQGDLGEVKVASTGEGGVYLGASSQYPGSISSVDVEMSGTGNTVVATSNGSTIIYGQSQDAGVLLYNQGTCNVTGPADGGARTGDACQLVTVTVPALAQYWALADAAQSAVLSATAPPPPPSPPPPSPPPPTPQRDGRVPAKELTNLITTLEAIPAPAPAPALGYPAISPEASMPLAPVVAPAPAPGMPPAVAPSFVPLVIGTAGPSVSDDGFTSSLVASGPNSSFMHEESTQDLVTNNLGG</sequence>
<evidence type="ECO:0000313" key="3">
    <source>
        <dbReference type="EMBL" id="CAL5229042.1"/>
    </source>
</evidence>
<keyword evidence="4" id="KW-1185">Reference proteome</keyword>
<protein>
    <submittedName>
        <fullName evidence="3">G12291 protein</fullName>
    </submittedName>
</protein>
<reference evidence="3 4" key="1">
    <citation type="submission" date="2024-06" db="EMBL/GenBank/DDBJ databases">
        <authorList>
            <person name="Kraege A."/>
            <person name="Thomma B."/>
        </authorList>
    </citation>
    <scope>NUCLEOTIDE SEQUENCE [LARGE SCALE GENOMIC DNA]</scope>
</reference>
<evidence type="ECO:0000313" key="4">
    <source>
        <dbReference type="Proteomes" id="UP001497392"/>
    </source>
</evidence>
<keyword evidence="2" id="KW-0732">Signal</keyword>
<feature type="chain" id="PRO_5047318328" evidence="2">
    <location>
        <begin position="23"/>
        <end position="418"/>
    </location>
</feature>
<evidence type="ECO:0000256" key="2">
    <source>
        <dbReference type="SAM" id="SignalP"/>
    </source>
</evidence>
<evidence type="ECO:0000256" key="1">
    <source>
        <dbReference type="SAM" id="MobiDB-lite"/>
    </source>
</evidence>
<organism evidence="3 4">
    <name type="scientific">Coccomyxa viridis</name>
    <dbReference type="NCBI Taxonomy" id="1274662"/>
    <lineage>
        <taxon>Eukaryota</taxon>
        <taxon>Viridiplantae</taxon>
        <taxon>Chlorophyta</taxon>
        <taxon>core chlorophytes</taxon>
        <taxon>Trebouxiophyceae</taxon>
        <taxon>Trebouxiophyceae incertae sedis</taxon>
        <taxon>Coccomyxaceae</taxon>
        <taxon>Coccomyxa</taxon>
    </lineage>
</organism>
<feature type="signal peptide" evidence="2">
    <location>
        <begin position="1"/>
        <end position="22"/>
    </location>
</feature>
<gene>
    <name evidence="3" type="primary">g12291</name>
    <name evidence="3" type="ORF">VP750_LOCUS10948</name>
</gene>
<accession>A0ABP1GB32</accession>
<comment type="caution">
    <text evidence="3">The sequence shown here is derived from an EMBL/GenBank/DDBJ whole genome shotgun (WGS) entry which is preliminary data.</text>
</comment>
<dbReference type="Gene3D" id="2.160.20.120">
    <property type="match status" value="1"/>
</dbReference>
<feature type="compositionally biased region" description="Pro residues" evidence="1">
    <location>
        <begin position="292"/>
        <end position="309"/>
    </location>
</feature>